<dbReference type="PANTHER" id="PTHR33164:SF43">
    <property type="entry name" value="HTH-TYPE TRANSCRIPTIONAL REPRESSOR YETL"/>
    <property type="match status" value="1"/>
</dbReference>
<evidence type="ECO:0000313" key="3">
    <source>
        <dbReference type="Proteomes" id="UP000023430"/>
    </source>
</evidence>
<dbReference type="SMART" id="SM00347">
    <property type="entry name" value="HTH_MARR"/>
    <property type="match status" value="1"/>
</dbReference>
<dbReference type="Pfam" id="PF12802">
    <property type="entry name" value="MarR_2"/>
    <property type="match status" value="1"/>
</dbReference>
<dbReference type="GO" id="GO:0006950">
    <property type="term" value="P:response to stress"/>
    <property type="evidence" value="ECO:0007669"/>
    <property type="project" value="TreeGrafter"/>
</dbReference>
<dbReference type="Proteomes" id="UP000023430">
    <property type="component" value="Unassembled WGS sequence"/>
</dbReference>
<dbReference type="AlphaFoldDB" id="X7F8P2"/>
<dbReference type="STRING" id="1449351.RISW2_02595"/>
<proteinExistence type="predicted"/>
<dbReference type="PROSITE" id="PS50995">
    <property type="entry name" value="HTH_MARR_2"/>
    <property type="match status" value="1"/>
</dbReference>
<dbReference type="Gene3D" id="1.10.10.10">
    <property type="entry name" value="Winged helix-like DNA-binding domain superfamily/Winged helix DNA-binding domain"/>
    <property type="match status" value="1"/>
</dbReference>
<feature type="domain" description="HTH marR-type" evidence="1">
    <location>
        <begin position="17"/>
        <end position="149"/>
    </location>
</feature>
<dbReference type="eggNOG" id="COG1846">
    <property type="taxonomic scope" value="Bacteria"/>
</dbReference>
<dbReference type="InterPro" id="IPR000835">
    <property type="entry name" value="HTH_MarR-typ"/>
</dbReference>
<dbReference type="InterPro" id="IPR036390">
    <property type="entry name" value="WH_DNA-bd_sf"/>
</dbReference>
<keyword evidence="3" id="KW-1185">Reference proteome</keyword>
<name>X7F8P2_9RHOB</name>
<dbReference type="SUPFAM" id="SSF46785">
    <property type="entry name" value="Winged helix' DNA-binding domain"/>
    <property type="match status" value="1"/>
</dbReference>
<reference evidence="2 3" key="1">
    <citation type="submission" date="2014-01" db="EMBL/GenBank/DDBJ databases">
        <title>Roseivivax isoporae LMG 25204 Genome Sequencing.</title>
        <authorList>
            <person name="Lai Q."/>
            <person name="Li G."/>
            <person name="Shao Z."/>
        </authorList>
    </citation>
    <scope>NUCLEOTIDE SEQUENCE [LARGE SCALE GENOMIC DNA]</scope>
    <source>
        <strain evidence="2 3">LMG 25204</strain>
    </source>
</reference>
<dbReference type="PANTHER" id="PTHR33164">
    <property type="entry name" value="TRANSCRIPTIONAL REGULATOR, MARR FAMILY"/>
    <property type="match status" value="1"/>
</dbReference>
<dbReference type="EMBL" id="JAME01000012">
    <property type="protein sequence ID" value="ETX29078.1"/>
    <property type="molecule type" value="Genomic_DNA"/>
</dbReference>
<protein>
    <submittedName>
        <fullName evidence="2">MarR family transcriptional regulator</fullName>
    </submittedName>
</protein>
<organism evidence="2 3">
    <name type="scientific">Roseivivax isoporae LMG 25204</name>
    <dbReference type="NCBI Taxonomy" id="1449351"/>
    <lineage>
        <taxon>Bacteria</taxon>
        <taxon>Pseudomonadati</taxon>
        <taxon>Pseudomonadota</taxon>
        <taxon>Alphaproteobacteria</taxon>
        <taxon>Rhodobacterales</taxon>
        <taxon>Roseobacteraceae</taxon>
        <taxon>Roseivivax</taxon>
    </lineage>
</organism>
<evidence type="ECO:0000313" key="2">
    <source>
        <dbReference type="EMBL" id="ETX29078.1"/>
    </source>
</evidence>
<accession>X7F8P2</accession>
<dbReference type="GO" id="GO:0003700">
    <property type="term" value="F:DNA-binding transcription factor activity"/>
    <property type="evidence" value="ECO:0007669"/>
    <property type="project" value="InterPro"/>
</dbReference>
<sequence length="152" mass="16878">MPEDARPMRDLPEFDLSRFLPYRMTVAAERLSAGMARRYRAEFGISVAEWRVLVHLADGGEVSIRDLEARVNLEKSKASRAAARLAADGYVTKVPNAQDRRLVSLSLSDKGRALMADLIPRALAFQERLDRLLAAERAALDAALDAILTEDL</sequence>
<dbReference type="InterPro" id="IPR039422">
    <property type="entry name" value="MarR/SlyA-like"/>
</dbReference>
<dbReference type="InterPro" id="IPR036388">
    <property type="entry name" value="WH-like_DNA-bd_sf"/>
</dbReference>
<evidence type="ECO:0000259" key="1">
    <source>
        <dbReference type="PROSITE" id="PS50995"/>
    </source>
</evidence>
<gene>
    <name evidence="2" type="ORF">RISW2_02595</name>
</gene>
<comment type="caution">
    <text evidence="2">The sequence shown here is derived from an EMBL/GenBank/DDBJ whole genome shotgun (WGS) entry which is preliminary data.</text>
</comment>